<reference evidence="4" key="2">
    <citation type="submission" date="2022-04" db="EMBL/GenBank/DDBJ databases">
        <title>Sequencing and genomic assembly of Halococcus dombrowskii.</title>
        <authorList>
            <person name="Lim S.W."/>
            <person name="MacLea K.S."/>
        </authorList>
    </citation>
    <scope>NUCLEOTIDE SEQUENCE</scope>
    <source>
        <strain evidence="4">H4</strain>
    </source>
</reference>
<gene>
    <name evidence="3" type="ORF">GCM10008985_13250</name>
    <name evidence="4" type="ORF">MUK72_02685</name>
</gene>
<dbReference type="GO" id="GO:0016491">
    <property type="term" value="F:oxidoreductase activity"/>
    <property type="evidence" value="ECO:0007669"/>
    <property type="project" value="UniProtKB-KW"/>
</dbReference>
<dbReference type="InterPro" id="IPR002347">
    <property type="entry name" value="SDR_fam"/>
</dbReference>
<sequence length="261" mass="26887">MDLELDDNAALVTASTSGLGLASAEALAAAGVNVAICGRSADKLDAARETVAAAGAGDVLAIEADITDGDDIDRLVDETVAEFGGLDHLVTSAGGPPSGPFLDTAEEEWYAAYDLLVMSVVRTLTAAHPHLEESDAGTWVAITSTSVAEPIEGLVLSNAVRRGVTGVVDTVAREFAPDIRANAVLPGSHETPRIEELVEAGVERGEYDSYEEGLADWSDGIPLERVGDPRELGDAVAFLSSARASFITGTALPVDGGTLRG</sequence>
<organism evidence="3 6">
    <name type="scientific">Halococcus dombrowskii</name>
    <dbReference type="NCBI Taxonomy" id="179637"/>
    <lineage>
        <taxon>Archaea</taxon>
        <taxon>Methanobacteriati</taxon>
        <taxon>Methanobacteriota</taxon>
        <taxon>Stenosarchaea group</taxon>
        <taxon>Halobacteria</taxon>
        <taxon>Halobacteriales</taxon>
        <taxon>Halococcaceae</taxon>
        <taxon>Halococcus</taxon>
    </lineage>
</organism>
<reference evidence="3" key="3">
    <citation type="submission" date="2023-12" db="EMBL/GenBank/DDBJ databases">
        <authorList>
            <person name="Sun Q."/>
            <person name="Inoue M."/>
        </authorList>
    </citation>
    <scope>NUCLEOTIDE SEQUENCE</scope>
    <source>
        <strain evidence="3">JCM 12289</strain>
    </source>
</reference>
<dbReference type="Proteomes" id="UP000830542">
    <property type="component" value="Chromosome"/>
</dbReference>
<dbReference type="Pfam" id="PF13561">
    <property type="entry name" value="adh_short_C2"/>
    <property type="match status" value="1"/>
</dbReference>
<dbReference type="Gene3D" id="3.40.50.720">
    <property type="entry name" value="NAD(P)-binding Rossmann-like Domain"/>
    <property type="match status" value="1"/>
</dbReference>
<dbReference type="PANTHER" id="PTHR43639">
    <property type="entry name" value="OXIDOREDUCTASE, SHORT-CHAIN DEHYDROGENASE/REDUCTASE FAMILY (AFU_ORTHOLOGUE AFUA_5G02870)"/>
    <property type="match status" value="1"/>
</dbReference>
<dbReference type="InterPro" id="IPR036291">
    <property type="entry name" value="NAD(P)-bd_dom_sf"/>
</dbReference>
<dbReference type="PRINTS" id="PR00081">
    <property type="entry name" value="GDHRDH"/>
</dbReference>
<keyword evidence="2" id="KW-0560">Oxidoreductase</keyword>
<dbReference type="KEGG" id="hdo:MUK72_02685"/>
<dbReference type="PANTHER" id="PTHR43639:SF1">
    <property type="entry name" value="SHORT-CHAIN DEHYDROGENASE_REDUCTASE FAMILY PROTEIN"/>
    <property type="match status" value="1"/>
</dbReference>
<accession>A0AAV3SFA2</accession>
<dbReference type="GeneID" id="71760719"/>
<protein>
    <submittedName>
        <fullName evidence="3">SDR family oxidoreductase</fullName>
    </submittedName>
</protein>
<dbReference type="SUPFAM" id="SSF51735">
    <property type="entry name" value="NAD(P)-binding Rossmann-fold domains"/>
    <property type="match status" value="1"/>
</dbReference>
<name>A0AAV3SFA2_HALDO</name>
<keyword evidence="5" id="KW-1185">Reference proteome</keyword>
<dbReference type="EMBL" id="CP095005">
    <property type="protein sequence ID" value="UOO95628.1"/>
    <property type="molecule type" value="Genomic_DNA"/>
</dbReference>
<evidence type="ECO:0000256" key="2">
    <source>
        <dbReference type="ARBA" id="ARBA00023002"/>
    </source>
</evidence>
<evidence type="ECO:0000256" key="1">
    <source>
        <dbReference type="ARBA" id="ARBA00006484"/>
    </source>
</evidence>
<dbReference type="EMBL" id="BAAADN010000022">
    <property type="protein sequence ID" value="GAA0458387.1"/>
    <property type="molecule type" value="Genomic_DNA"/>
</dbReference>
<proteinExistence type="inferred from homology"/>
<evidence type="ECO:0000313" key="3">
    <source>
        <dbReference type="EMBL" id="GAA0458387.1"/>
    </source>
</evidence>
<dbReference type="AlphaFoldDB" id="A0AAV3SFA2"/>
<dbReference type="FunFam" id="3.40.50.720:FF:000084">
    <property type="entry name" value="Short-chain dehydrogenase reductase"/>
    <property type="match status" value="1"/>
</dbReference>
<reference evidence="3" key="1">
    <citation type="journal article" date="2014" name="Int. J. Syst. Evol. Microbiol.">
        <title>Complete genome sequence of Corynebacterium casei LMG S-19264T (=DSM 44701T), isolated from a smear-ripened cheese.</title>
        <authorList>
            <consortium name="US DOE Joint Genome Institute (JGI-PGF)"/>
            <person name="Walter F."/>
            <person name="Albersmeier A."/>
            <person name="Kalinowski J."/>
            <person name="Ruckert C."/>
        </authorList>
    </citation>
    <scope>NUCLEOTIDE SEQUENCE</scope>
    <source>
        <strain evidence="3">JCM 12289</strain>
    </source>
</reference>
<dbReference type="Proteomes" id="UP001500962">
    <property type="component" value="Unassembled WGS sequence"/>
</dbReference>
<evidence type="ECO:0000313" key="5">
    <source>
        <dbReference type="Proteomes" id="UP000830542"/>
    </source>
</evidence>
<comment type="similarity">
    <text evidence="1">Belongs to the short-chain dehydrogenases/reductases (SDR) family.</text>
</comment>
<dbReference type="RefSeq" id="WP_244703658.1">
    <property type="nucleotide sequence ID" value="NZ_BAAADN010000022.1"/>
</dbReference>
<evidence type="ECO:0000313" key="4">
    <source>
        <dbReference type="EMBL" id="UOO95628.1"/>
    </source>
</evidence>
<evidence type="ECO:0000313" key="6">
    <source>
        <dbReference type="Proteomes" id="UP001500962"/>
    </source>
</evidence>